<evidence type="ECO:0000313" key="6">
    <source>
        <dbReference type="Proteomes" id="UP001501257"/>
    </source>
</evidence>
<keyword evidence="1 3" id="KW-0547">Nucleotide-binding</keyword>
<evidence type="ECO:0000313" key="5">
    <source>
        <dbReference type="EMBL" id="GAA5227333.1"/>
    </source>
</evidence>
<organism evidence="5 6">
    <name type="scientific">Paeniglutamicibacter antarcticus</name>
    <dbReference type="NCBI Taxonomy" id="494023"/>
    <lineage>
        <taxon>Bacteria</taxon>
        <taxon>Bacillati</taxon>
        <taxon>Actinomycetota</taxon>
        <taxon>Actinomycetes</taxon>
        <taxon>Micrococcales</taxon>
        <taxon>Micrococcaceae</taxon>
        <taxon>Paeniglutamicibacter</taxon>
    </lineage>
</organism>
<dbReference type="EMBL" id="BAABLK010000028">
    <property type="protein sequence ID" value="GAA5227333.1"/>
    <property type="molecule type" value="Genomic_DNA"/>
</dbReference>
<dbReference type="PANTHER" id="PTHR22683:SF1">
    <property type="entry name" value="TYPE VII SECRETION SYSTEM PROTEIN ESSC"/>
    <property type="match status" value="1"/>
</dbReference>
<dbReference type="PROSITE" id="PS50901">
    <property type="entry name" value="FTSK"/>
    <property type="match status" value="1"/>
</dbReference>
<dbReference type="SUPFAM" id="SSF52540">
    <property type="entry name" value="P-loop containing nucleoside triphosphate hydrolases"/>
    <property type="match status" value="1"/>
</dbReference>
<evidence type="ECO:0000259" key="4">
    <source>
        <dbReference type="PROSITE" id="PS50901"/>
    </source>
</evidence>
<sequence>MDPTGSSPNAQERSLHVAIEGIGLSALACAVGRMLPLTDTGHSDALDAGPRSEPCTAIIVGDTEEGPLRLDLDADGPHILVAGTTGSGKSELLRTLVLGLAAGSGPGDLAFLLVDFKGGATLAPLRSLPHVQLFISDLDAAAGERLLELLGNELQRREAFLARCAATDHRDYIRLRKPGDPPLPKLVVLIDEFRVFATELPDALERVVHIATVGRSLGIHLVLSTQRPAGTVSAPLRANIGSVIALRTIGEAESIDLVGRADASRLDAATPGMAFIRRGGGPLVKFRARVNSRPSVPAVLRAYGENLGEMLFCEALGVAGLESRIEDPEPSTAPLPVDPKEELAGIVERIINRHAGAEPAQNPFSAALPEHLTAVGRAVLRQVPPHQGVIGLLDRPRLPQASALVLDPRTTSRLLVCGLPASGIERVPELLIHAMSYGAFTLPTLLLDGNGTLAKLHGHPAVAGYFGPGDIWGINELLLQLSGRERIGPVLLLVCGLGGWAQVLEASVFMHLEALLTAFARTAPDLGSALVICGDRELGSSRAASLCETRWYFPRGAGPETLMGWPRMRKIPALVGRGLQLGPDEPELGTEFQLLDSPASLPLPKEEVPKTWMRSLPLPRDLSPDQLPPVLSVPPAKGNLEVATDTDGAPALAIGLCGPDNRTFVWSPGSCGLVLGHARSGKGTLLEHLAVLGAPEAGHTVFLAPNDELPTRIEEFLQRHPHATRVLIGRADARLAQASRSIEVLLGSGMQVVLSAEPGPRLLFELGLTSAVRDQRSFLVLDPRYGADADPSGFRLPPAAASIRGRAMVFDRGTLRQVQCVNRLP</sequence>
<evidence type="ECO:0000256" key="3">
    <source>
        <dbReference type="PROSITE-ProRule" id="PRU00289"/>
    </source>
</evidence>
<comment type="caution">
    <text evidence="5">The sequence shown here is derived from an EMBL/GenBank/DDBJ whole genome shotgun (WGS) entry which is preliminary data.</text>
</comment>
<dbReference type="Gene3D" id="3.40.50.300">
    <property type="entry name" value="P-loop containing nucleotide triphosphate hydrolases"/>
    <property type="match status" value="1"/>
</dbReference>
<reference evidence="6" key="1">
    <citation type="journal article" date="2019" name="Int. J. Syst. Evol. Microbiol.">
        <title>The Global Catalogue of Microorganisms (GCM) 10K type strain sequencing project: providing services to taxonomists for standard genome sequencing and annotation.</title>
        <authorList>
            <consortium name="The Broad Institute Genomics Platform"/>
            <consortium name="The Broad Institute Genome Sequencing Center for Infectious Disease"/>
            <person name="Wu L."/>
            <person name="Ma J."/>
        </authorList>
    </citation>
    <scope>NUCLEOTIDE SEQUENCE [LARGE SCALE GENOMIC DNA]</scope>
    <source>
        <strain evidence="6">JCM 18952</strain>
    </source>
</reference>
<keyword evidence="6" id="KW-1185">Reference proteome</keyword>
<evidence type="ECO:0000256" key="1">
    <source>
        <dbReference type="ARBA" id="ARBA00022741"/>
    </source>
</evidence>
<dbReference type="Proteomes" id="UP001501257">
    <property type="component" value="Unassembled WGS sequence"/>
</dbReference>
<feature type="domain" description="FtsK" evidence="4">
    <location>
        <begin position="65"/>
        <end position="255"/>
    </location>
</feature>
<feature type="binding site" evidence="3">
    <location>
        <begin position="83"/>
        <end position="90"/>
    </location>
    <ligand>
        <name>ATP</name>
        <dbReference type="ChEBI" id="CHEBI:30616"/>
    </ligand>
</feature>
<protein>
    <recommendedName>
        <fullName evidence="4">FtsK domain-containing protein</fullName>
    </recommendedName>
</protein>
<dbReference type="PANTHER" id="PTHR22683">
    <property type="entry name" value="SPORULATION PROTEIN RELATED"/>
    <property type="match status" value="1"/>
</dbReference>
<dbReference type="Pfam" id="PF01580">
    <property type="entry name" value="FtsK_SpoIIIE"/>
    <property type="match status" value="1"/>
</dbReference>
<dbReference type="CDD" id="cd01127">
    <property type="entry name" value="TrwB_TraG_TraD_VirD4"/>
    <property type="match status" value="1"/>
</dbReference>
<dbReference type="InterPro" id="IPR027417">
    <property type="entry name" value="P-loop_NTPase"/>
</dbReference>
<keyword evidence="2 3" id="KW-0067">ATP-binding</keyword>
<gene>
    <name evidence="5" type="ORF">GCM10025778_18660</name>
</gene>
<dbReference type="InterPro" id="IPR002543">
    <property type="entry name" value="FtsK_dom"/>
</dbReference>
<proteinExistence type="predicted"/>
<evidence type="ECO:0000256" key="2">
    <source>
        <dbReference type="ARBA" id="ARBA00022840"/>
    </source>
</evidence>
<accession>A0ABP9TN89</accession>
<name>A0ABP9TN89_9MICC</name>
<dbReference type="InterPro" id="IPR050206">
    <property type="entry name" value="FtsK/SpoIIIE/SftA"/>
</dbReference>